<dbReference type="Proteomes" id="UP000272706">
    <property type="component" value="Unassembled WGS sequence"/>
</dbReference>
<dbReference type="GO" id="GO:0009307">
    <property type="term" value="P:DNA restriction-modification system"/>
    <property type="evidence" value="ECO:0007669"/>
    <property type="project" value="UniProtKB-KW"/>
</dbReference>
<comment type="similarity">
    <text evidence="1">Belongs to the type-I restriction system S methylase family.</text>
</comment>
<dbReference type="SUPFAM" id="SSF116734">
    <property type="entry name" value="DNA methylase specificity domain"/>
    <property type="match status" value="2"/>
</dbReference>
<accession>A0A3A5JZE9</accession>
<dbReference type="CDD" id="cd17267">
    <property type="entry name" value="RMtype1_S_EcoAO83I-TRD1-CR1_like"/>
    <property type="match status" value="1"/>
</dbReference>
<keyword evidence="5" id="KW-0378">Hydrolase</keyword>
<dbReference type="PANTHER" id="PTHR30408">
    <property type="entry name" value="TYPE-1 RESTRICTION ENZYME ECOKI SPECIFICITY PROTEIN"/>
    <property type="match status" value="1"/>
</dbReference>
<dbReference type="InterPro" id="IPR044946">
    <property type="entry name" value="Restrct_endonuc_typeI_TRD_sf"/>
</dbReference>
<name>A0A3A5JZE9_9HYPH</name>
<dbReference type="AlphaFoldDB" id="A0A3A5JZE9"/>
<dbReference type="PANTHER" id="PTHR30408:SF13">
    <property type="entry name" value="TYPE I RESTRICTION ENZYME HINDI SPECIFICITY SUBUNIT"/>
    <property type="match status" value="1"/>
</dbReference>
<keyword evidence="6" id="KW-1185">Reference proteome</keyword>
<proteinExistence type="inferred from homology"/>
<evidence type="ECO:0000256" key="3">
    <source>
        <dbReference type="ARBA" id="ARBA00023125"/>
    </source>
</evidence>
<dbReference type="GO" id="GO:0003677">
    <property type="term" value="F:DNA binding"/>
    <property type="evidence" value="ECO:0007669"/>
    <property type="project" value="UniProtKB-KW"/>
</dbReference>
<keyword evidence="5" id="KW-0255">Endonuclease</keyword>
<sequence>MDRWISTTIGAQATLQRGFDITRKEQRYGPFPVISSGGVSSFHDEPKVKGPGVILGRKGVVGSVYFQRTDYWPHDTTLWVKDFHGNDERFVYYFFCSIADRLADLDVGSANPTLNRNHVHPIQLSWPPLQYQLKVAELLGSLDDKIELNRRMNETLEAMAQAIFRDWFVDFGPTRRKINGANDPVEVMGGLIVDPARALLLAGQFLGFGDDGMPVGWHQKGLDQIADFLNGLALQKFPAGEDADSLPVVKIAELRNGVTDKSGRASRSVPTKYIVKDADFLFSWSGSLLAKFWTGGEGALNQHLFKVSSDEFPAWFYSLWVQHHMAEFQQIAASKATTMGHIQREHLRAAKVVCPPSNALTAMTAVMGPLVERTVHNSIENKALAQTRDLLLPKLISGEILLRDVEDHLEAAQ</sequence>
<evidence type="ECO:0000313" key="5">
    <source>
        <dbReference type="EMBL" id="RJT28398.1"/>
    </source>
</evidence>
<dbReference type="GO" id="GO:0004519">
    <property type="term" value="F:endonuclease activity"/>
    <property type="evidence" value="ECO:0007669"/>
    <property type="project" value="UniProtKB-KW"/>
</dbReference>
<protein>
    <submittedName>
        <fullName evidence="5">Restriction endonuclease subunit S</fullName>
    </submittedName>
</protein>
<reference evidence="5 6" key="1">
    <citation type="submission" date="2018-09" db="EMBL/GenBank/DDBJ databases">
        <title>Mesorhizobium carmichaelinearum sp. nov. isolated from Carmichaelinea spp. root nodules in New Zealand.</title>
        <authorList>
            <person name="De Meyer S.E."/>
        </authorList>
    </citation>
    <scope>NUCLEOTIDE SEQUENCE [LARGE SCALE GENOMIC DNA]</scope>
    <source>
        <strain evidence="5 6">ICMP19557</strain>
    </source>
</reference>
<feature type="domain" description="Type I restriction modification DNA specificity" evidence="4">
    <location>
        <begin position="24"/>
        <end position="157"/>
    </location>
</feature>
<dbReference type="InterPro" id="IPR000055">
    <property type="entry name" value="Restrct_endonuc_typeI_TRD"/>
</dbReference>
<gene>
    <name evidence="5" type="ORF">D3227_34340</name>
</gene>
<evidence type="ECO:0000256" key="1">
    <source>
        <dbReference type="ARBA" id="ARBA00010923"/>
    </source>
</evidence>
<keyword evidence="2" id="KW-0680">Restriction system</keyword>
<dbReference type="InterPro" id="IPR052021">
    <property type="entry name" value="Type-I_RS_S_subunit"/>
</dbReference>
<keyword evidence="3" id="KW-0238">DNA-binding</keyword>
<evidence type="ECO:0000256" key="2">
    <source>
        <dbReference type="ARBA" id="ARBA00022747"/>
    </source>
</evidence>
<evidence type="ECO:0000259" key="4">
    <source>
        <dbReference type="Pfam" id="PF01420"/>
    </source>
</evidence>
<comment type="caution">
    <text evidence="5">The sequence shown here is derived from an EMBL/GenBank/DDBJ whole genome shotgun (WGS) entry which is preliminary data.</text>
</comment>
<evidence type="ECO:0000313" key="6">
    <source>
        <dbReference type="Proteomes" id="UP000272706"/>
    </source>
</evidence>
<keyword evidence="5" id="KW-0540">Nuclease</keyword>
<dbReference type="RefSeq" id="WP_120018570.1">
    <property type="nucleotide sequence ID" value="NZ_QZWZ01000052.1"/>
</dbReference>
<dbReference type="Pfam" id="PF01420">
    <property type="entry name" value="Methylase_S"/>
    <property type="match status" value="1"/>
</dbReference>
<dbReference type="Gene3D" id="3.90.220.20">
    <property type="entry name" value="DNA methylase specificity domains"/>
    <property type="match status" value="2"/>
</dbReference>
<dbReference type="OrthoDB" id="164285at2"/>
<organism evidence="5 6">
    <name type="scientific">Mesorhizobium waimense</name>
    <dbReference type="NCBI Taxonomy" id="1300307"/>
    <lineage>
        <taxon>Bacteria</taxon>
        <taxon>Pseudomonadati</taxon>
        <taxon>Pseudomonadota</taxon>
        <taxon>Alphaproteobacteria</taxon>
        <taxon>Hyphomicrobiales</taxon>
        <taxon>Phyllobacteriaceae</taxon>
        <taxon>Mesorhizobium</taxon>
    </lineage>
</organism>
<dbReference type="EMBL" id="QZWZ01000052">
    <property type="protein sequence ID" value="RJT28398.1"/>
    <property type="molecule type" value="Genomic_DNA"/>
</dbReference>